<dbReference type="InterPro" id="IPR050121">
    <property type="entry name" value="Cytochrome_P450_monoxygenase"/>
</dbReference>
<keyword evidence="2 5" id="KW-0349">Heme</keyword>
<dbReference type="GO" id="GO:0005506">
    <property type="term" value="F:iron ion binding"/>
    <property type="evidence" value="ECO:0007669"/>
    <property type="project" value="InterPro"/>
</dbReference>
<evidence type="ECO:0000256" key="7">
    <source>
        <dbReference type="SAM" id="Phobius"/>
    </source>
</evidence>
<evidence type="ECO:0000256" key="3">
    <source>
        <dbReference type="ARBA" id="ARBA00022723"/>
    </source>
</evidence>
<feature type="binding site" description="axial binding residue" evidence="5">
    <location>
        <position position="462"/>
    </location>
    <ligand>
        <name>heme</name>
        <dbReference type="ChEBI" id="CHEBI:30413"/>
    </ligand>
    <ligandPart>
        <name>Fe</name>
        <dbReference type="ChEBI" id="CHEBI:18248"/>
    </ligandPart>
</feature>
<dbReference type="OrthoDB" id="1470350at2759"/>
<dbReference type="PRINTS" id="PR00463">
    <property type="entry name" value="EP450I"/>
</dbReference>
<dbReference type="HOGENOM" id="CLU_001570_14_2_1"/>
<dbReference type="PROSITE" id="PS00086">
    <property type="entry name" value="CYTOCHROME_P450"/>
    <property type="match status" value="1"/>
</dbReference>
<keyword evidence="7" id="KW-0472">Membrane</keyword>
<dbReference type="STRING" id="655863.F0XMP3"/>
<dbReference type="AlphaFoldDB" id="F0XMP3"/>
<accession>F0XMP3</accession>
<evidence type="ECO:0000256" key="2">
    <source>
        <dbReference type="ARBA" id="ARBA00022617"/>
    </source>
</evidence>
<keyword evidence="3 5" id="KW-0479">Metal-binding</keyword>
<sequence>MSALLWHGAQAAWARLPGSDRIPVVLVIPAILTAAAVLSTVSLCIYRLWFHPLARVPGPWLAACSSFWLAWHSFVGDECTAVFRLHEKYGPVLRVGPNDVDIADADAVNPIYVERGGFAKTANYSKFDVDGHATLFSSLTRDSRLPRARAVAPLFATGTIRKASGVGDNAVAMIVERFVECVKLHADHSRATGRPVNALLLGRSLALDAVSTHLFKQTYGALAEENMSAAPFVDAFVGVGAFFNLHAWLPGWDMKLMDLIDRFTGTMVTPDTDGSMQKIDEYTIGLVETAVPGSGSYASRLLAAGTKTRQVQAECKDVCFAGTDSSGMNMAMMLWQLSRHPDVYARLQRELAAQVEANGPATDITTNSYLRGVVRESLRLSWAAPTRLPRIVPAGGKTESAGWAFGGYVFPPGTSVGVASFQLHQDEAVFPEATAFRPERWLQPTERMLNSFFAFGKGGRACIGQNLAMSEMLLGTARLAQSDALRGATTVRDHVDILEWFNSRVIGEEVLLTFS</sequence>
<dbReference type="eggNOG" id="KOG0158">
    <property type="taxonomic scope" value="Eukaryota"/>
</dbReference>
<evidence type="ECO:0000256" key="6">
    <source>
        <dbReference type="RuleBase" id="RU000461"/>
    </source>
</evidence>
<feature type="transmembrane region" description="Helical" evidence="7">
    <location>
        <begin position="24"/>
        <end position="46"/>
    </location>
</feature>
<comment type="similarity">
    <text evidence="6">Belongs to the cytochrome P450 family.</text>
</comment>
<dbReference type="Gene3D" id="1.10.630.10">
    <property type="entry name" value="Cytochrome P450"/>
    <property type="match status" value="1"/>
</dbReference>
<dbReference type="InterPro" id="IPR036396">
    <property type="entry name" value="Cyt_P450_sf"/>
</dbReference>
<dbReference type="InterPro" id="IPR017972">
    <property type="entry name" value="Cyt_P450_CS"/>
</dbReference>
<dbReference type="PRINTS" id="PR00385">
    <property type="entry name" value="P450"/>
</dbReference>
<gene>
    <name evidence="8" type="ORF">CMQ_6487</name>
</gene>
<name>F0XMP3_GROCL</name>
<dbReference type="InterPro" id="IPR002401">
    <property type="entry name" value="Cyt_P450_E_grp-I"/>
</dbReference>
<keyword evidence="6" id="KW-0560">Oxidoreductase</keyword>
<protein>
    <submittedName>
        <fullName evidence="8">Benzoate 4-monooxygenase cytochrome p450</fullName>
    </submittedName>
</protein>
<keyword evidence="6 8" id="KW-0503">Monooxygenase</keyword>
<dbReference type="RefSeq" id="XP_014171027.1">
    <property type="nucleotide sequence ID" value="XM_014315552.1"/>
</dbReference>
<dbReference type="GO" id="GO:0016705">
    <property type="term" value="F:oxidoreductase activity, acting on paired donors, with incorporation or reduction of molecular oxygen"/>
    <property type="evidence" value="ECO:0007669"/>
    <property type="project" value="InterPro"/>
</dbReference>
<keyword evidence="4 5" id="KW-0408">Iron</keyword>
<dbReference type="GO" id="GO:0020037">
    <property type="term" value="F:heme binding"/>
    <property type="evidence" value="ECO:0007669"/>
    <property type="project" value="InterPro"/>
</dbReference>
<organism evidence="9">
    <name type="scientific">Grosmannia clavigera (strain kw1407 / UAMH 11150)</name>
    <name type="common">Blue stain fungus</name>
    <name type="synonym">Graphiocladiella clavigera</name>
    <dbReference type="NCBI Taxonomy" id="655863"/>
    <lineage>
        <taxon>Eukaryota</taxon>
        <taxon>Fungi</taxon>
        <taxon>Dikarya</taxon>
        <taxon>Ascomycota</taxon>
        <taxon>Pezizomycotina</taxon>
        <taxon>Sordariomycetes</taxon>
        <taxon>Sordariomycetidae</taxon>
        <taxon>Ophiostomatales</taxon>
        <taxon>Ophiostomataceae</taxon>
        <taxon>Leptographium</taxon>
    </lineage>
</organism>
<dbReference type="Pfam" id="PF00067">
    <property type="entry name" value="p450"/>
    <property type="match status" value="1"/>
</dbReference>
<feature type="transmembrane region" description="Helical" evidence="7">
    <location>
        <begin position="58"/>
        <end position="75"/>
    </location>
</feature>
<dbReference type="GO" id="GO:0004497">
    <property type="term" value="F:monooxygenase activity"/>
    <property type="evidence" value="ECO:0007669"/>
    <property type="project" value="UniProtKB-KW"/>
</dbReference>
<evidence type="ECO:0000256" key="4">
    <source>
        <dbReference type="ARBA" id="ARBA00023004"/>
    </source>
</evidence>
<dbReference type="InterPro" id="IPR001128">
    <property type="entry name" value="Cyt_P450"/>
</dbReference>
<dbReference type="PANTHER" id="PTHR24305">
    <property type="entry name" value="CYTOCHROME P450"/>
    <property type="match status" value="1"/>
</dbReference>
<reference evidence="8 9" key="1">
    <citation type="journal article" date="2011" name="Proc. Natl. Acad. Sci. U.S.A.">
        <title>Genome and transcriptome analyses of the mountain pine beetle-fungal symbiont Grosmannia clavigera, a lodgepole pine pathogen.</title>
        <authorList>
            <person name="DiGuistini S."/>
            <person name="Wang Y."/>
            <person name="Liao N.Y."/>
            <person name="Taylor G."/>
            <person name="Tanguay P."/>
            <person name="Feau N."/>
            <person name="Henrissat B."/>
            <person name="Chan S.K."/>
            <person name="Hesse-Orce U."/>
            <person name="Alamouti S.M."/>
            <person name="Tsui C.K.M."/>
            <person name="Docking R.T."/>
            <person name="Levasseur A."/>
            <person name="Haridas S."/>
            <person name="Robertson G."/>
            <person name="Birol I."/>
            <person name="Holt R.A."/>
            <person name="Marra M.A."/>
            <person name="Hamelin R.C."/>
            <person name="Hirst M."/>
            <person name="Jones S.J.M."/>
            <person name="Bohlmann J."/>
            <person name="Breuil C."/>
        </authorList>
    </citation>
    <scope>NUCLEOTIDE SEQUENCE [LARGE SCALE GENOMIC DNA]</scope>
    <source>
        <strain evidence="9">kw1407 / UAMH 11150</strain>
    </source>
</reference>
<dbReference type="CDD" id="cd11062">
    <property type="entry name" value="CYP58-like"/>
    <property type="match status" value="1"/>
</dbReference>
<evidence type="ECO:0000256" key="1">
    <source>
        <dbReference type="ARBA" id="ARBA00001971"/>
    </source>
</evidence>
<proteinExistence type="inferred from homology"/>
<evidence type="ECO:0000313" key="8">
    <source>
        <dbReference type="EMBL" id="EFX01545.1"/>
    </source>
</evidence>
<dbReference type="InParanoid" id="F0XMP3"/>
<keyword evidence="7" id="KW-1133">Transmembrane helix</keyword>
<keyword evidence="7" id="KW-0812">Transmembrane</keyword>
<dbReference type="PANTHER" id="PTHR24305:SF156">
    <property type="entry name" value="P450, PUTATIVE (EUROFUNG)-RELATED"/>
    <property type="match status" value="1"/>
</dbReference>
<dbReference type="Proteomes" id="UP000007796">
    <property type="component" value="Unassembled WGS sequence"/>
</dbReference>
<keyword evidence="9" id="KW-1185">Reference proteome</keyword>
<dbReference type="EMBL" id="GL629794">
    <property type="protein sequence ID" value="EFX01545.1"/>
    <property type="molecule type" value="Genomic_DNA"/>
</dbReference>
<dbReference type="GeneID" id="25979925"/>
<dbReference type="SUPFAM" id="SSF48264">
    <property type="entry name" value="Cytochrome P450"/>
    <property type="match status" value="1"/>
</dbReference>
<comment type="cofactor">
    <cofactor evidence="1 5">
        <name>heme</name>
        <dbReference type="ChEBI" id="CHEBI:30413"/>
    </cofactor>
</comment>
<evidence type="ECO:0000313" key="9">
    <source>
        <dbReference type="Proteomes" id="UP000007796"/>
    </source>
</evidence>
<evidence type="ECO:0000256" key="5">
    <source>
        <dbReference type="PIRSR" id="PIRSR602401-1"/>
    </source>
</evidence>